<accession>A0A3D8R699</accession>
<dbReference type="AlphaFoldDB" id="A0A3D8R699"/>
<name>A0A3D8R699_9HELO</name>
<feature type="compositionally biased region" description="Polar residues" evidence="1">
    <location>
        <begin position="131"/>
        <end position="147"/>
    </location>
</feature>
<reference evidence="2 3" key="1">
    <citation type="journal article" date="2018" name="IMA Fungus">
        <title>IMA Genome-F 9: Draft genome sequence of Annulohypoxylon stygium, Aspergillus mulundensis, Berkeleyomyces basicola (syn. Thielaviopsis basicola), Ceratocystis smalleyi, two Cercospora beticola strains, Coleophoma cylindrospora, Fusarium fracticaudum, Phialophora cf. hyalina, and Morchella septimelata.</title>
        <authorList>
            <person name="Wingfield B.D."/>
            <person name="Bills G.F."/>
            <person name="Dong Y."/>
            <person name="Huang W."/>
            <person name="Nel W.J."/>
            <person name="Swalarsk-Parry B.S."/>
            <person name="Vaghefi N."/>
            <person name="Wilken P.M."/>
            <person name="An Z."/>
            <person name="de Beer Z.W."/>
            <person name="De Vos L."/>
            <person name="Chen L."/>
            <person name="Duong T.A."/>
            <person name="Gao Y."/>
            <person name="Hammerbacher A."/>
            <person name="Kikkert J.R."/>
            <person name="Li Y."/>
            <person name="Li H."/>
            <person name="Li K."/>
            <person name="Li Q."/>
            <person name="Liu X."/>
            <person name="Ma X."/>
            <person name="Naidoo K."/>
            <person name="Pethybridge S.J."/>
            <person name="Sun J."/>
            <person name="Steenkamp E.T."/>
            <person name="van der Nest M.A."/>
            <person name="van Wyk S."/>
            <person name="Wingfield M.J."/>
            <person name="Xiong C."/>
            <person name="Yue Q."/>
            <person name="Zhang X."/>
        </authorList>
    </citation>
    <scope>NUCLEOTIDE SEQUENCE [LARGE SCALE GENOMIC DNA]</scope>
    <source>
        <strain evidence="2 3">BP6252</strain>
    </source>
</reference>
<dbReference type="Proteomes" id="UP000256645">
    <property type="component" value="Unassembled WGS sequence"/>
</dbReference>
<protein>
    <submittedName>
        <fullName evidence="2">Uncharacterized protein</fullName>
    </submittedName>
</protein>
<comment type="caution">
    <text evidence="2">The sequence shown here is derived from an EMBL/GenBank/DDBJ whole genome shotgun (WGS) entry which is preliminary data.</text>
</comment>
<evidence type="ECO:0000313" key="3">
    <source>
        <dbReference type="Proteomes" id="UP000256645"/>
    </source>
</evidence>
<organism evidence="2 3">
    <name type="scientific">Coleophoma cylindrospora</name>
    <dbReference type="NCBI Taxonomy" id="1849047"/>
    <lineage>
        <taxon>Eukaryota</taxon>
        <taxon>Fungi</taxon>
        <taxon>Dikarya</taxon>
        <taxon>Ascomycota</taxon>
        <taxon>Pezizomycotina</taxon>
        <taxon>Leotiomycetes</taxon>
        <taxon>Helotiales</taxon>
        <taxon>Dermateaceae</taxon>
        <taxon>Coleophoma</taxon>
    </lineage>
</organism>
<evidence type="ECO:0000313" key="2">
    <source>
        <dbReference type="EMBL" id="RDW69563.1"/>
    </source>
</evidence>
<dbReference type="EMBL" id="PDLM01000009">
    <property type="protein sequence ID" value="RDW69563.1"/>
    <property type="molecule type" value="Genomic_DNA"/>
</dbReference>
<keyword evidence="3" id="KW-1185">Reference proteome</keyword>
<feature type="region of interest" description="Disordered" evidence="1">
    <location>
        <begin position="115"/>
        <end position="147"/>
    </location>
</feature>
<evidence type="ECO:0000256" key="1">
    <source>
        <dbReference type="SAM" id="MobiDB-lite"/>
    </source>
</evidence>
<sequence>MEHFAFFPGAWHRTTAAFPPKAPKDMIRNANDDGGDAVPNHRERARQGTATQKGLGSVGAAADDMARNRRCHGGLGGATLGRAGHGMAWHGMASQPQEHGEHCTDRRDAMAFDLEGRAQGRPEAYLASLRQDMSSSQAGPQTEQMKT</sequence>
<feature type="region of interest" description="Disordered" evidence="1">
    <location>
        <begin position="35"/>
        <end position="60"/>
    </location>
</feature>
<gene>
    <name evidence="2" type="ORF">BP6252_08583</name>
</gene>
<proteinExistence type="predicted"/>